<dbReference type="PRINTS" id="PR00038">
    <property type="entry name" value="HTHLUXR"/>
</dbReference>
<dbReference type="GO" id="GO:0000160">
    <property type="term" value="P:phosphorelay signal transduction system"/>
    <property type="evidence" value="ECO:0007669"/>
    <property type="project" value="InterPro"/>
</dbReference>
<dbReference type="CDD" id="cd06170">
    <property type="entry name" value="LuxR_C_like"/>
    <property type="match status" value="1"/>
</dbReference>
<evidence type="ECO:0000313" key="8">
    <source>
        <dbReference type="EMBL" id="RFO96965.1"/>
    </source>
</evidence>
<dbReference type="PANTHER" id="PTHR43214:SF41">
    <property type="entry name" value="NITRATE_NITRITE RESPONSE REGULATOR PROTEIN NARP"/>
    <property type="match status" value="1"/>
</dbReference>
<feature type="domain" description="HTH luxR-type" evidence="6">
    <location>
        <begin position="142"/>
        <end position="207"/>
    </location>
</feature>
<dbReference type="Proteomes" id="UP000260665">
    <property type="component" value="Unassembled WGS sequence"/>
</dbReference>
<reference evidence="8 9" key="1">
    <citation type="submission" date="2018-05" db="EMBL/GenBank/DDBJ databases">
        <title>Rhodoferax soyangensis sp.nov., isolated from an oligotrophic freshwater lake.</title>
        <authorList>
            <person name="Park M."/>
        </authorList>
    </citation>
    <scope>NUCLEOTIDE SEQUENCE [LARGE SCALE GENOMIC DNA]</scope>
    <source>
        <strain evidence="8 9">IMCC26218</strain>
    </source>
</reference>
<dbReference type="Pfam" id="PF00072">
    <property type="entry name" value="Response_reg"/>
    <property type="match status" value="1"/>
</dbReference>
<evidence type="ECO:0000259" key="7">
    <source>
        <dbReference type="PROSITE" id="PS50110"/>
    </source>
</evidence>
<feature type="modified residue" description="4-aspartylphosphate" evidence="5">
    <location>
        <position position="54"/>
    </location>
</feature>
<comment type="caution">
    <text evidence="8">The sequence shown here is derived from an EMBL/GenBank/DDBJ whole genome shotgun (WGS) entry which is preliminary data.</text>
</comment>
<dbReference type="Gene3D" id="3.40.50.2300">
    <property type="match status" value="1"/>
</dbReference>
<keyword evidence="9" id="KW-1185">Reference proteome</keyword>
<keyword evidence="1 5" id="KW-0597">Phosphoprotein</keyword>
<evidence type="ECO:0000256" key="3">
    <source>
        <dbReference type="ARBA" id="ARBA00023125"/>
    </source>
</evidence>
<accession>A0A3E1RC71</accession>
<dbReference type="RefSeq" id="WP_117176974.1">
    <property type="nucleotide sequence ID" value="NZ_QFZK01000005.1"/>
</dbReference>
<gene>
    <name evidence="8" type="ORF">DIC66_10760</name>
</gene>
<dbReference type="GO" id="GO:0003677">
    <property type="term" value="F:DNA binding"/>
    <property type="evidence" value="ECO:0007669"/>
    <property type="project" value="UniProtKB-KW"/>
</dbReference>
<dbReference type="InterPro" id="IPR016032">
    <property type="entry name" value="Sig_transdc_resp-reg_C-effctor"/>
</dbReference>
<dbReference type="Pfam" id="PF00196">
    <property type="entry name" value="GerE"/>
    <property type="match status" value="1"/>
</dbReference>
<evidence type="ECO:0000259" key="6">
    <source>
        <dbReference type="PROSITE" id="PS50043"/>
    </source>
</evidence>
<keyword evidence="3 8" id="KW-0238">DNA-binding</keyword>
<dbReference type="PROSITE" id="PS50043">
    <property type="entry name" value="HTH_LUXR_2"/>
    <property type="match status" value="1"/>
</dbReference>
<dbReference type="SMART" id="SM00448">
    <property type="entry name" value="REC"/>
    <property type="match status" value="1"/>
</dbReference>
<name>A0A3E1RC71_9BURK</name>
<dbReference type="AlphaFoldDB" id="A0A3E1RC71"/>
<feature type="domain" description="Response regulatory" evidence="7">
    <location>
        <begin position="3"/>
        <end position="119"/>
    </location>
</feature>
<dbReference type="InterPro" id="IPR039420">
    <property type="entry name" value="WalR-like"/>
</dbReference>
<evidence type="ECO:0000256" key="5">
    <source>
        <dbReference type="PROSITE-ProRule" id="PRU00169"/>
    </source>
</evidence>
<proteinExistence type="predicted"/>
<dbReference type="SUPFAM" id="SSF46894">
    <property type="entry name" value="C-terminal effector domain of the bipartite response regulators"/>
    <property type="match status" value="1"/>
</dbReference>
<dbReference type="InterPro" id="IPR000792">
    <property type="entry name" value="Tscrpt_reg_LuxR_C"/>
</dbReference>
<protein>
    <submittedName>
        <fullName evidence="8">DNA-binding response regulator</fullName>
    </submittedName>
</protein>
<dbReference type="OrthoDB" id="9816469at2"/>
<dbReference type="SUPFAM" id="SSF52172">
    <property type="entry name" value="CheY-like"/>
    <property type="match status" value="1"/>
</dbReference>
<dbReference type="InterPro" id="IPR058245">
    <property type="entry name" value="NreC/VraR/RcsB-like_REC"/>
</dbReference>
<organism evidence="8 9">
    <name type="scientific">Rhodoferax lacus</name>
    <dbReference type="NCBI Taxonomy" id="2184758"/>
    <lineage>
        <taxon>Bacteria</taxon>
        <taxon>Pseudomonadati</taxon>
        <taxon>Pseudomonadota</taxon>
        <taxon>Betaproteobacteria</taxon>
        <taxon>Burkholderiales</taxon>
        <taxon>Comamonadaceae</taxon>
        <taxon>Rhodoferax</taxon>
    </lineage>
</organism>
<evidence type="ECO:0000256" key="1">
    <source>
        <dbReference type="ARBA" id="ARBA00022553"/>
    </source>
</evidence>
<dbReference type="InterPro" id="IPR011006">
    <property type="entry name" value="CheY-like_superfamily"/>
</dbReference>
<sequence>MIRIVIADDHAIVRAGLKQMFAIIPEMEVVAEAVDGDSVLEALRHTRCDVLLLDLNMPSISGPDLIGRLKAHWPSQPILVLSMHDTAQVASRALKAGADGYVTKDSEPEVLLAAIRKVASGGRFISSEVAQRMALLATVSGDRLPHNALSAREFDVFKCLVKGLGVNDIADQLNISNKTVSTHKARLLEKMQMSSIAELTRYAMDNQLMD</sequence>
<dbReference type="SMART" id="SM00421">
    <property type="entry name" value="HTH_LUXR"/>
    <property type="match status" value="1"/>
</dbReference>
<dbReference type="PROSITE" id="PS50110">
    <property type="entry name" value="RESPONSE_REGULATORY"/>
    <property type="match status" value="1"/>
</dbReference>
<dbReference type="InterPro" id="IPR001789">
    <property type="entry name" value="Sig_transdc_resp-reg_receiver"/>
</dbReference>
<dbReference type="PROSITE" id="PS00622">
    <property type="entry name" value="HTH_LUXR_1"/>
    <property type="match status" value="1"/>
</dbReference>
<keyword evidence="2" id="KW-0805">Transcription regulation</keyword>
<evidence type="ECO:0000313" key="9">
    <source>
        <dbReference type="Proteomes" id="UP000260665"/>
    </source>
</evidence>
<dbReference type="EMBL" id="QFZK01000005">
    <property type="protein sequence ID" value="RFO96965.1"/>
    <property type="molecule type" value="Genomic_DNA"/>
</dbReference>
<evidence type="ECO:0000256" key="2">
    <source>
        <dbReference type="ARBA" id="ARBA00023015"/>
    </source>
</evidence>
<dbReference type="GO" id="GO:0006355">
    <property type="term" value="P:regulation of DNA-templated transcription"/>
    <property type="evidence" value="ECO:0007669"/>
    <property type="project" value="InterPro"/>
</dbReference>
<keyword evidence="4" id="KW-0804">Transcription</keyword>
<dbReference type="PANTHER" id="PTHR43214">
    <property type="entry name" value="TWO-COMPONENT RESPONSE REGULATOR"/>
    <property type="match status" value="1"/>
</dbReference>
<dbReference type="CDD" id="cd17535">
    <property type="entry name" value="REC_NarL-like"/>
    <property type="match status" value="1"/>
</dbReference>
<evidence type="ECO:0000256" key="4">
    <source>
        <dbReference type="ARBA" id="ARBA00023163"/>
    </source>
</evidence>